<dbReference type="Pfam" id="PF12804">
    <property type="entry name" value="NTP_transf_3"/>
    <property type="match status" value="1"/>
</dbReference>
<dbReference type="GO" id="GO:0046872">
    <property type="term" value="F:metal ion binding"/>
    <property type="evidence" value="ECO:0007669"/>
    <property type="project" value="UniProtKB-KW"/>
</dbReference>
<organism evidence="10 11">
    <name type="scientific">Marinomonas communis</name>
    <dbReference type="NCBI Taxonomy" id="28254"/>
    <lineage>
        <taxon>Bacteria</taxon>
        <taxon>Pseudomonadati</taxon>
        <taxon>Pseudomonadota</taxon>
        <taxon>Gammaproteobacteria</taxon>
        <taxon>Oceanospirillales</taxon>
        <taxon>Oceanospirillaceae</taxon>
        <taxon>Marinomonas</taxon>
    </lineage>
</organism>
<dbReference type="PANTHER" id="PTHR19136">
    <property type="entry name" value="MOLYBDENUM COFACTOR GUANYLYLTRANSFERASE"/>
    <property type="match status" value="1"/>
</dbReference>
<keyword evidence="1 8" id="KW-0963">Cytoplasm</keyword>
<dbReference type="Gene3D" id="3.90.550.10">
    <property type="entry name" value="Spore Coat Polysaccharide Biosynthesis Protein SpsA, Chain A"/>
    <property type="match status" value="1"/>
</dbReference>
<evidence type="ECO:0000256" key="4">
    <source>
        <dbReference type="ARBA" id="ARBA00022741"/>
    </source>
</evidence>
<dbReference type="SUPFAM" id="SSF53448">
    <property type="entry name" value="Nucleotide-diphospho-sugar transferases"/>
    <property type="match status" value="1"/>
</dbReference>
<dbReference type="Proteomes" id="UP000295729">
    <property type="component" value="Unassembled WGS sequence"/>
</dbReference>
<keyword evidence="3 8" id="KW-0479">Metal-binding</keyword>
<comment type="catalytic activity">
    <reaction evidence="8">
        <text>Mo-molybdopterin + GTP + H(+) = Mo-molybdopterin guanine dinucleotide + diphosphate</text>
        <dbReference type="Rhea" id="RHEA:34243"/>
        <dbReference type="ChEBI" id="CHEBI:15378"/>
        <dbReference type="ChEBI" id="CHEBI:33019"/>
        <dbReference type="ChEBI" id="CHEBI:37565"/>
        <dbReference type="ChEBI" id="CHEBI:71302"/>
        <dbReference type="ChEBI" id="CHEBI:71310"/>
        <dbReference type="EC" id="2.7.7.77"/>
    </reaction>
</comment>
<evidence type="ECO:0000259" key="9">
    <source>
        <dbReference type="Pfam" id="PF12804"/>
    </source>
</evidence>
<feature type="domain" description="MobA-like NTP transferase" evidence="9">
    <location>
        <begin position="9"/>
        <end position="154"/>
    </location>
</feature>
<name>A0A4R6X4E7_9GAMM</name>
<keyword evidence="7 8" id="KW-0501">Molybdenum cofactor biosynthesis</keyword>
<comment type="cofactor">
    <cofactor evidence="8">
        <name>Mg(2+)</name>
        <dbReference type="ChEBI" id="CHEBI:18420"/>
    </cofactor>
</comment>
<comment type="function">
    <text evidence="8">Transfers a GMP moiety from GTP to Mo-molybdopterin (Mo-MPT) cofactor (Moco or molybdenum cofactor) to form Mo-molybdopterin guanine dinucleotide (Mo-MGD) cofactor.</text>
</comment>
<comment type="subcellular location">
    <subcellularLocation>
        <location evidence="8">Cytoplasm</location>
    </subcellularLocation>
</comment>
<keyword evidence="5 8" id="KW-0460">Magnesium</keyword>
<evidence type="ECO:0000256" key="1">
    <source>
        <dbReference type="ARBA" id="ARBA00022490"/>
    </source>
</evidence>
<evidence type="ECO:0000313" key="10">
    <source>
        <dbReference type="EMBL" id="TDR06823.1"/>
    </source>
</evidence>
<evidence type="ECO:0000256" key="2">
    <source>
        <dbReference type="ARBA" id="ARBA00022679"/>
    </source>
</evidence>
<dbReference type="GO" id="GO:0005737">
    <property type="term" value="C:cytoplasm"/>
    <property type="evidence" value="ECO:0007669"/>
    <property type="project" value="UniProtKB-SubCell"/>
</dbReference>
<evidence type="ECO:0000256" key="6">
    <source>
        <dbReference type="ARBA" id="ARBA00023134"/>
    </source>
</evidence>
<protein>
    <recommendedName>
        <fullName evidence="8">Molybdenum cofactor guanylyltransferase</fullName>
        <shortName evidence="8">MoCo guanylyltransferase</shortName>
        <ecNumber evidence="8">2.7.7.77</ecNumber>
    </recommendedName>
    <alternativeName>
        <fullName evidence="8">GTP:molybdopterin guanylyltransferase</fullName>
    </alternativeName>
    <alternativeName>
        <fullName evidence="8">Mo-MPT guanylyltransferase</fullName>
    </alternativeName>
    <alternativeName>
        <fullName evidence="8">Molybdopterin guanylyltransferase</fullName>
    </alternativeName>
    <alternativeName>
        <fullName evidence="8">Molybdopterin-guanine dinucleotide synthase</fullName>
        <shortName evidence="8">MGD synthase</shortName>
    </alternativeName>
</protein>
<evidence type="ECO:0000313" key="11">
    <source>
        <dbReference type="Proteomes" id="UP000295729"/>
    </source>
</evidence>
<dbReference type="EMBL" id="SNZA01000005">
    <property type="protein sequence ID" value="TDR06823.1"/>
    <property type="molecule type" value="Genomic_DNA"/>
</dbReference>
<feature type="binding site" evidence="8">
    <location>
        <begin position="12"/>
        <end position="14"/>
    </location>
    <ligand>
        <name>GTP</name>
        <dbReference type="ChEBI" id="CHEBI:37565"/>
    </ligand>
</feature>
<dbReference type="InterPro" id="IPR025877">
    <property type="entry name" value="MobA-like_NTP_Trfase"/>
</dbReference>
<keyword evidence="4 8" id="KW-0547">Nucleotide-binding</keyword>
<comment type="caution">
    <text evidence="8">Lacks conserved residue(s) required for the propagation of feature annotation.</text>
</comment>
<dbReference type="GO" id="GO:0005525">
    <property type="term" value="F:GTP binding"/>
    <property type="evidence" value="ECO:0007669"/>
    <property type="project" value="UniProtKB-UniRule"/>
</dbReference>
<evidence type="ECO:0000256" key="3">
    <source>
        <dbReference type="ARBA" id="ARBA00022723"/>
    </source>
</evidence>
<feature type="binding site" evidence="8">
    <location>
        <position position="71"/>
    </location>
    <ligand>
        <name>GTP</name>
        <dbReference type="ChEBI" id="CHEBI:37565"/>
    </ligand>
</feature>
<evidence type="ECO:0000256" key="5">
    <source>
        <dbReference type="ARBA" id="ARBA00022842"/>
    </source>
</evidence>
<dbReference type="HAMAP" id="MF_00316">
    <property type="entry name" value="MobA"/>
    <property type="match status" value="1"/>
</dbReference>
<evidence type="ECO:0000256" key="7">
    <source>
        <dbReference type="ARBA" id="ARBA00023150"/>
    </source>
</evidence>
<reference evidence="10 11" key="1">
    <citation type="submission" date="2019-03" db="EMBL/GenBank/DDBJ databases">
        <title>Genomic Encyclopedia of Type Strains, Phase IV (KMG-IV): sequencing the most valuable type-strain genomes for metagenomic binning, comparative biology and taxonomic classification.</title>
        <authorList>
            <person name="Goeker M."/>
        </authorList>
    </citation>
    <scope>NUCLEOTIDE SEQUENCE [LARGE SCALE GENOMIC DNA]</scope>
    <source>
        <strain evidence="10 11">DSM 5604</strain>
    </source>
</reference>
<accession>A0A4R6X4E7</accession>
<keyword evidence="6 8" id="KW-0342">GTP-binding</keyword>
<dbReference type="PANTHER" id="PTHR19136:SF81">
    <property type="entry name" value="MOLYBDENUM COFACTOR GUANYLYLTRANSFERASE"/>
    <property type="match status" value="1"/>
</dbReference>
<comment type="similarity">
    <text evidence="8">Belongs to the MobA family.</text>
</comment>
<proteinExistence type="inferred from homology"/>
<keyword evidence="2 8" id="KW-0808">Transferase</keyword>
<dbReference type="AlphaFoldDB" id="A0A4R6X4E7"/>
<sequence length="194" mass="21561">MVSRDDVSVLILAGGQALRMGGVDKARQLYQGVPLIEHVICAAQPFTNRIVISANQNIEYYKTLADDVVVDQPPWQTIGPLGGLFAMLPSLEDQQSILILPCDTPRISTLALESLLAASKAAPSKVHCLKTENGWQPLHAVLPVARLKQCLSEYLDRAEHFGVMGFYNFLGCESVYWDRQEELLNINRIEELNL</sequence>
<dbReference type="InterPro" id="IPR013482">
    <property type="entry name" value="Molybde_CF_guanTrfase"/>
</dbReference>
<feature type="binding site" evidence="8">
    <location>
        <position position="25"/>
    </location>
    <ligand>
        <name>GTP</name>
        <dbReference type="ChEBI" id="CHEBI:37565"/>
    </ligand>
</feature>
<dbReference type="EC" id="2.7.7.77" evidence="8"/>
<comment type="subunit">
    <text evidence="8">Monomer.</text>
</comment>
<dbReference type="CDD" id="cd02503">
    <property type="entry name" value="MobA"/>
    <property type="match status" value="1"/>
</dbReference>
<evidence type="ECO:0000256" key="8">
    <source>
        <dbReference type="HAMAP-Rule" id="MF_00316"/>
    </source>
</evidence>
<dbReference type="InterPro" id="IPR029044">
    <property type="entry name" value="Nucleotide-diphossugar_trans"/>
</dbReference>
<comment type="caution">
    <text evidence="10">The sequence shown here is derived from an EMBL/GenBank/DDBJ whole genome shotgun (WGS) entry which is preliminary data.</text>
</comment>
<gene>
    <name evidence="8" type="primary">mobA</name>
    <name evidence="10" type="ORF">C8D85_3010</name>
</gene>
<dbReference type="GO" id="GO:0061603">
    <property type="term" value="F:molybdenum cofactor guanylyltransferase activity"/>
    <property type="evidence" value="ECO:0007669"/>
    <property type="project" value="UniProtKB-EC"/>
</dbReference>
<dbReference type="GO" id="GO:1902758">
    <property type="term" value="P:bis(molybdopterin guanine dinucleotide)molybdenum biosynthetic process"/>
    <property type="evidence" value="ECO:0007669"/>
    <property type="project" value="TreeGrafter"/>
</dbReference>
<comment type="domain">
    <text evidence="8">The N-terminal domain determines nucleotide recognition and specific binding, while the C-terminal domain determines the specific binding to the target protein.</text>
</comment>
<dbReference type="OrthoDB" id="9788394at2"/>
<dbReference type="RefSeq" id="WP_133564197.1">
    <property type="nucleotide sequence ID" value="NZ_SNZA01000005.1"/>
</dbReference>
<feature type="binding site" evidence="8">
    <location>
        <position position="103"/>
    </location>
    <ligand>
        <name>GTP</name>
        <dbReference type="ChEBI" id="CHEBI:37565"/>
    </ligand>
</feature>
<feature type="binding site" evidence="8">
    <location>
        <position position="103"/>
    </location>
    <ligand>
        <name>Mg(2+)</name>
        <dbReference type="ChEBI" id="CHEBI:18420"/>
    </ligand>
</feature>
<keyword evidence="11" id="KW-1185">Reference proteome</keyword>